<accession>A0A0F5FVF9</accession>
<dbReference type="Pfam" id="PF04657">
    <property type="entry name" value="DMT_YdcZ"/>
    <property type="match status" value="1"/>
</dbReference>
<evidence type="ECO:0000256" key="1">
    <source>
        <dbReference type="SAM" id="Phobius"/>
    </source>
</evidence>
<dbReference type="PANTHER" id="PTHR34821">
    <property type="entry name" value="INNER MEMBRANE PROTEIN YDCZ"/>
    <property type="match status" value="1"/>
</dbReference>
<dbReference type="OrthoDB" id="7851303at2"/>
<proteinExistence type="predicted"/>
<evidence type="ECO:0000313" key="3">
    <source>
        <dbReference type="Proteomes" id="UP000033632"/>
    </source>
</evidence>
<name>A0A0F5FVF9_9HYPH</name>
<keyword evidence="1" id="KW-0472">Membrane</keyword>
<organism evidence="2 3">
    <name type="scientific">Devosia geojensis</name>
    <dbReference type="NCBI Taxonomy" id="443610"/>
    <lineage>
        <taxon>Bacteria</taxon>
        <taxon>Pseudomonadati</taxon>
        <taxon>Pseudomonadota</taxon>
        <taxon>Alphaproteobacteria</taxon>
        <taxon>Hyphomicrobiales</taxon>
        <taxon>Devosiaceae</taxon>
        <taxon>Devosia</taxon>
    </lineage>
</organism>
<keyword evidence="1" id="KW-1133">Transmembrane helix</keyword>
<dbReference type="RefSeq" id="WP_046108248.1">
    <property type="nucleotide sequence ID" value="NZ_JZEX01000088.1"/>
</dbReference>
<evidence type="ECO:0000313" key="2">
    <source>
        <dbReference type="EMBL" id="KKB12157.1"/>
    </source>
</evidence>
<dbReference type="PATRIC" id="fig|443610.3.peg.4355"/>
<dbReference type="EMBL" id="JZEX01000088">
    <property type="protein sequence ID" value="KKB12157.1"/>
    <property type="molecule type" value="Genomic_DNA"/>
</dbReference>
<feature type="transmembrane region" description="Helical" evidence="1">
    <location>
        <begin position="119"/>
        <end position="136"/>
    </location>
</feature>
<dbReference type="AlphaFoldDB" id="A0A0F5FVF9"/>
<feature type="transmembrane region" description="Helical" evidence="1">
    <location>
        <begin position="40"/>
        <end position="59"/>
    </location>
</feature>
<dbReference type="Proteomes" id="UP000033632">
    <property type="component" value="Unassembled WGS sequence"/>
</dbReference>
<protein>
    <submittedName>
        <fullName evidence="2">Membrane protein</fullName>
    </submittedName>
</protein>
<dbReference type="STRING" id="443610.VE25_08885"/>
<dbReference type="GO" id="GO:0005886">
    <property type="term" value="C:plasma membrane"/>
    <property type="evidence" value="ECO:0007669"/>
    <property type="project" value="TreeGrafter"/>
</dbReference>
<keyword evidence="3" id="KW-1185">Reference proteome</keyword>
<reference evidence="2 3" key="1">
    <citation type="submission" date="2015-03" db="EMBL/GenBank/DDBJ databases">
        <authorList>
            <person name="Hassan Y.I."/>
            <person name="Lepp D."/>
            <person name="Li X.-Z."/>
            <person name="Zhou T."/>
        </authorList>
    </citation>
    <scope>NUCLEOTIDE SEQUENCE [LARGE SCALE GENOMIC DNA]</scope>
    <source>
        <strain evidence="2 3">BD-c194</strain>
    </source>
</reference>
<feature type="transmembrane region" description="Helical" evidence="1">
    <location>
        <begin position="66"/>
        <end position="86"/>
    </location>
</feature>
<keyword evidence="1" id="KW-0812">Transmembrane</keyword>
<comment type="caution">
    <text evidence="2">The sequence shown here is derived from an EMBL/GenBank/DDBJ whole genome shotgun (WGS) entry which is preliminary data.</text>
</comment>
<dbReference type="PANTHER" id="PTHR34821:SF2">
    <property type="entry name" value="INNER MEMBRANE PROTEIN YDCZ"/>
    <property type="match status" value="1"/>
</dbReference>
<dbReference type="InterPro" id="IPR006750">
    <property type="entry name" value="YdcZ"/>
</dbReference>
<sequence length="141" mass="14718">MILALTFAAMSGILVGLNRQINGRLGLSTSPMFASFTNHLVGFVLLSLAGAAIGGLLSGDALNSPWYAYLGGPIGVIFVATSSWLIPRIGAVQTTMLMISGQMLSGVALDIARDAPGSLWARLLGVALIMTGILMTRKRAR</sequence>
<gene>
    <name evidence="2" type="ORF">VE25_08885</name>
</gene>